<evidence type="ECO:0000256" key="8">
    <source>
        <dbReference type="PIRSR" id="PIRSR601834-1"/>
    </source>
</evidence>
<accession>A0A5N5X8P3</accession>
<evidence type="ECO:0000313" key="12">
    <source>
        <dbReference type="Proteomes" id="UP000326565"/>
    </source>
</evidence>
<dbReference type="EMBL" id="ML732181">
    <property type="protein sequence ID" value="KAB8076417.1"/>
    <property type="molecule type" value="Genomic_DNA"/>
</dbReference>
<keyword evidence="7" id="KW-0472">Membrane</keyword>
<comment type="similarity">
    <text evidence="3">Belongs to the flavoprotein pyridine nucleotide cytochrome reductase family.</text>
</comment>
<dbReference type="Gene3D" id="2.40.30.10">
    <property type="entry name" value="Translation factors"/>
    <property type="match status" value="1"/>
</dbReference>
<name>A0A5N5X8P3_9EURO</name>
<dbReference type="Pfam" id="PF00970">
    <property type="entry name" value="FAD_binding_6"/>
    <property type="match status" value="1"/>
</dbReference>
<evidence type="ECO:0000256" key="7">
    <source>
        <dbReference type="ARBA" id="ARBA00023136"/>
    </source>
</evidence>
<dbReference type="InterPro" id="IPR017938">
    <property type="entry name" value="Riboflavin_synthase-like_b-brl"/>
</dbReference>
<dbReference type="GO" id="GO:0016020">
    <property type="term" value="C:membrane"/>
    <property type="evidence" value="ECO:0007669"/>
    <property type="project" value="UniProtKB-SubCell"/>
</dbReference>
<evidence type="ECO:0000256" key="2">
    <source>
        <dbReference type="ARBA" id="ARBA00004370"/>
    </source>
</evidence>
<keyword evidence="5 8" id="KW-0274">FAD</keyword>
<evidence type="ECO:0000313" key="11">
    <source>
        <dbReference type="EMBL" id="KAB8076417.1"/>
    </source>
</evidence>
<keyword evidence="4 8" id="KW-0285">Flavoprotein</keyword>
<dbReference type="Gene3D" id="3.40.50.80">
    <property type="entry name" value="Nucleotide-binding domain of ferredoxin-NADP reductase (FNR) module"/>
    <property type="match status" value="1"/>
</dbReference>
<evidence type="ECO:0000259" key="9">
    <source>
        <dbReference type="Pfam" id="PF00175"/>
    </source>
</evidence>
<dbReference type="GO" id="GO:0005783">
    <property type="term" value="C:endoplasmic reticulum"/>
    <property type="evidence" value="ECO:0007669"/>
    <property type="project" value="TreeGrafter"/>
</dbReference>
<evidence type="ECO:0000256" key="6">
    <source>
        <dbReference type="ARBA" id="ARBA00023002"/>
    </source>
</evidence>
<dbReference type="InterPro" id="IPR001834">
    <property type="entry name" value="CBR-like"/>
</dbReference>
<dbReference type="InterPro" id="IPR008333">
    <property type="entry name" value="Cbr1-like_FAD-bd_dom"/>
</dbReference>
<evidence type="ECO:0000256" key="3">
    <source>
        <dbReference type="ARBA" id="ARBA00006105"/>
    </source>
</evidence>
<dbReference type="AlphaFoldDB" id="A0A5N5X8P3"/>
<dbReference type="PANTHER" id="PTHR19370:SF178">
    <property type="entry name" value="CYTOCHROME-B5 REDUCTASE"/>
    <property type="match status" value="1"/>
</dbReference>
<dbReference type="OrthoDB" id="260519at2759"/>
<evidence type="ECO:0000256" key="5">
    <source>
        <dbReference type="ARBA" id="ARBA00022827"/>
    </source>
</evidence>
<evidence type="ECO:0000256" key="4">
    <source>
        <dbReference type="ARBA" id="ARBA00022630"/>
    </source>
</evidence>
<keyword evidence="12" id="KW-1185">Reference proteome</keyword>
<feature type="binding site" evidence="8">
    <location>
        <position position="201"/>
    </location>
    <ligand>
        <name>FAD</name>
        <dbReference type="ChEBI" id="CHEBI:57692"/>
    </ligand>
</feature>
<organism evidence="11 12">
    <name type="scientific">Aspergillus leporis</name>
    <dbReference type="NCBI Taxonomy" id="41062"/>
    <lineage>
        <taxon>Eukaryota</taxon>
        <taxon>Fungi</taxon>
        <taxon>Dikarya</taxon>
        <taxon>Ascomycota</taxon>
        <taxon>Pezizomycotina</taxon>
        <taxon>Eurotiomycetes</taxon>
        <taxon>Eurotiomycetidae</taxon>
        <taxon>Eurotiales</taxon>
        <taxon>Aspergillaceae</taxon>
        <taxon>Aspergillus</taxon>
        <taxon>Aspergillus subgen. Circumdati</taxon>
    </lineage>
</organism>
<dbReference type="GO" id="GO:0016491">
    <property type="term" value="F:oxidoreductase activity"/>
    <property type="evidence" value="ECO:0007669"/>
    <property type="project" value="UniProtKB-KW"/>
</dbReference>
<evidence type="ECO:0000259" key="10">
    <source>
        <dbReference type="Pfam" id="PF00970"/>
    </source>
</evidence>
<evidence type="ECO:0000256" key="1">
    <source>
        <dbReference type="ARBA" id="ARBA00001974"/>
    </source>
</evidence>
<dbReference type="InterPro" id="IPR001433">
    <property type="entry name" value="OxRdtase_FAD/NAD-bd"/>
</dbReference>
<feature type="binding site" evidence="8">
    <location>
        <position position="245"/>
    </location>
    <ligand>
        <name>FAD</name>
        <dbReference type="ChEBI" id="CHEBI:57692"/>
    </ligand>
</feature>
<dbReference type="Pfam" id="PF00175">
    <property type="entry name" value="NAD_binding_1"/>
    <property type="match status" value="1"/>
</dbReference>
<dbReference type="CDD" id="cd06183">
    <property type="entry name" value="cyt_b5_reduct_like"/>
    <property type="match status" value="1"/>
</dbReference>
<reference evidence="11 12" key="1">
    <citation type="submission" date="2019-04" db="EMBL/GenBank/DDBJ databases">
        <title>Friends and foes A comparative genomics study of 23 Aspergillus species from section Flavi.</title>
        <authorList>
            <consortium name="DOE Joint Genome Institute"/>
            <person name="Kjaerbolling I."/>
            <person name="Vesth T."/>
            <person name="Frisvad J.C."/>
            <person name="Nybo J.L."/>
            <person name="Theobald S."/>
            <person name="Kildgaard S."/>
            <person name="Isbrandt T."/>
            <person name="Kuo A."/>
            <person name="Sato A."/>
            <person name="Lyhne E.K."/>
            <person name="Kogle M.E."/>
            <person name="Wiebenga A."/>
            <person name="Kun R.S."/>
            <person name="Lubbers R.J."/>
            <person name="Makela M.R."/>
            <person name="Barry K."/>
            <person name="Chovatia M."/>
            <person name="Clum A."/>
            <person name="Daum C."/>
            <person name="Haridas S."/>
            <person name="He G."/>
            <person name="LaButti K."/>
            <person name="Lipzen A."/>
            <person name="Mondo S."/>
            <person name="Riley R."/>
            <person name="Salamov A."/>
            <person name="Simmons B.A."/>
            <person name="Magnuson J.K."/>
            <person name="Henrissat B."/>
            <person name="Mortensen U.H."/>
            <person name="Larsen T.O."/>
            <person name="Devries R.P."/>
            <person name="Grigoriev I.V."/>
            <person name="Machida M."/>
            <person name="Baker S.E."/>
            <person name="Andersen M.R."/>
        </authorList>
    </citation>
    <scope>NUCLEOTIDE SEQUENCE [LARGE SCALE GENOMIC DNA]</scope>
    <source>
        <strain evidence="11 12">CBS 151.66</strain>
    </source>
</reference>
<dbReference type="SUPFAM" id="SSF63380">
    <property type="entry name" value="Riboflavin synthase domain-like"/>
    <property type="match status" value="1"/>
</dbReference>
<comment type="subcellular location">
    <subcellularLocation>
        <location evidence="2">Membrane</location>
    </subcellularLocation>
</comment>
<dbReference type="SUPFAM" id="SSF52343">
    <property type="entry name" value="Ferredoxin reductase-like, C-terminal NADP-linked domain"/>
    <property type="match status" value="1"/>
</dbReference>
<dbReference type="InterPro" id="IPR039261">
    <property type="entry name" value="FNR_nucleotide-bd"/>
</dbReference>
<protein>
    <recommendedName>
        <fullName evidence="13">FAD-binding FR-type domain-containing protein</fullName>
    </recommendedName>
</protein>
<keyword evidence="6" id="KW-0560">Oxidoreductase</keyword>
<gene>
    <name evidence="11" type="ORF">BDV29DRAFT_189485</name>
</gene>
<dbReference type="Proteomes" id="UP000326565">
    <property type="component" value="Unassembled WGS sequence"/>
</dbReference>
<dbReference type="PANTHER" id="PTHR19370">
    <property type="entry name" value="NADH-CYTOCHROME B5 REDUCTASE"/>
    <property type="match status" value="1"/>
</dbReference>
<feature type="domain" description="Oxidoreductase FAD/NAD(P)-binding" evidence="9">
    <location>
        <begin position="241"/>
        <end position="315"/>
    </location>
</feature>
<sequence length="339" mass="37474">MGAILLEVSGTDATEAFEEIGYSDEAREQLEPSKWGTYRQRYAILELILHSIEVYRPTFEQISQSAAVSAIIKCGITSLAGKAAITVYRRGMTTTQIAHALRVGIASVVQCTLTLGLRMWISTKLDVQQEFAHHVPRRPAKTARITRLPRSNLPTKKPNVATHVYRFVFALSNPDDVLSLPTGQRISLRATINGQSVLKSYTHVSNNSDLGLGDSIELLGPKGGMQYSQQYARHIGKIAGGTSITSMIPRKELDEFARIHPDKFRVQYVLSKPNETWMSYRGFVNGEMIEKHLAPVLQENKVLLCGPSPMLAAMKETLQGMGWSMPGAVAKAGDQVFLF</sequence>
<proteinExistence type="inferred from homology"/>
<comment type="cofactor">
    <cofactor evidence="1 8">
        <name>FAD</name>
        <dbReference type="ChEBI" id="CHEBI:57692"/>
    </cofactor>
</comment>
<feature type="domain" description="Flavoprotein pyridine nucleotide cytochrome reductase-like FAD-binding" evidence="10">
    <location>
        <begin position="156"/>
        <end position="211"/>
    </location>
</feature>
<evidence type="ECO:0008006" key="13">
    <source>
        <dbReference type="Google" id="ProtNLM"/>
    </source>
</evidence>